<dbReference type="AlphaFoldDB" id="A0A5B8INS8"/>
<dbReference type="SUPFAM" id="SSF52540">
    <property type="entry name" value="P-loop containing nucleoside triphosphate hydrolases"/>
    <property type="match status" value="2"/>
</dbReference>
<dbReference type="Pfam" id="PF00270">
    <property type="entry name" value="DEAD"/>
    <property type="match status" value="1"/>
</dbReference>
<dbReference type="KEGG" id="sqz:FQU76_24905"/>
<evidence type="ECO:0000256" key="3">
    <source>
        <dbReference type="ARBA" id="ARBA00022801"/>
    </source>
</evidence>
<dbReference type="EMBL" id="CP042266">
    <property type="protein sequence ID" value="QDY79219.1"/>
    <property type="molecule type" value="Genomic_DNA"/>
</dbReference>
<feature type="compositionally biased region" description="Basic and acidic residues" evidence="8">
    <location>
        <begin position="512"/>
        <end position="521"/>
    </location>
</feature>
<dbReference type="InterPro" id="IPR012340">
    <property type="entry name" value="NA-bd_OB-fold"/>
</dbReference>
<protein>
    <submittedName>
        <fullName evidence="11">ATP-dependent DNA helicase RecG</fullName>
    </submittedName>
</protein>
<dbReference type="Pfam" id="PF01336">
    <property type="entry name" value="tRNA_anti-codon"/>
    <property type="match status" value="1"/>
</dbReference>
<evidence type="ECO:0000313" key="12">
    <source>
        <dbReference type="Proteomes" id="UP000320580"/>
    </source>
</evidence>
<keyword evidence="4 11" id="KW-0347">Helicase</keyword>
<evidence type="ECO:0000259" key="9">
    <source>
        <dbReference type="PROSITE" id="PS51192"/>
    </source>
</evidence>
<sequence>MDAVSVLSEPLKKTLGPATAKVLGEQLGLHTVGDLLHHYPRRYEERGRLTRLSELPLDEDVTVVAQVADARVHTFNGGRGKRLELTITDGSGRLQLVFFGRGVHKPQSELPPGSRAMFAGKVSVFNRKLQLAHPTYAKLGGDGTAEADGTDSPAVESWAGALIPIYPACKGMESWKIAKAVDAVLPRAAEAVDPLPPALREGRGFVPLPEALVKVHRPQTKADIEDARARLKWDEAFVLQVALARRRYADAQLPAVARRPAPDGLLTAFDARLPFTLTDGQQKVTAEIFGDLATEHPMHRLLQGEVGSGKTLVALRAMLAVVDAGGQAAMLAPTEVLAQQHHRSIVEMMGDLAEGGMLGGVEHATKIVLLTGSMGMQARRQALLDLVTGEAGIVIGTHALIEDKVRFHDLGLVVVDEQHRFGVEQRDALRSKGQQPPHLLVMTATPIPRTVAMTVFGDLETSVLDQLPAGRSPIASHVVPAQDKPHFLARAWERVREEVGKGHQGYVVCPRIGDEADEKPSKKQPGPAADETADKRPPLAVLDVAADLAAGPLAGLRVAVLHGRMPPDDKDDVMRRFAAGEVDVLVATTVIEVGVNVPNATAMVIMDADRFGVSQLHQLRGRVGRGSAPGLCLLVTEAPEASPARARLAAVAATLDGFELSRIDLEQRREGDVLGQAQSGARSSLRMLAVIDDEEIIAAAREEAVAVVAADPGLAGLPELRTALDALLDEEREQYLDKG</sequence>
<dbReference type="PANTHER" id="PTHR47964">
    <property type="entry name" value="ATP-DEPENDENT DNA HELICASE HOMOLOG RECG, CHLOROPLASTIC"/>
    <property type="match status" value="1"/>
</dbReference>
<evidence type="ECO:0000313" key="11">
    <source>
        <dbReference type="EMBL" id="QDY79219.1"/>
    </source>
</evidence>
<name>A0A5B8INS8_9ACTN</name>
<gene>
    <name evidence="11" type="primary">recG</name>
    <name evidence="11" type="ORF">FQU76_24905</name>
</gene>
<dbReference type="SMART" id="SM00487">
    <property type="entry name" value="DEXDc"/>
    <property type="match status" value="1"/>
</dbReference>
<dbReference type="Proteomes" id="UP000320580">
    <property type="component" value="Chromosome"/>
</dbReference>
<evidence type="ECO:0000256" key="7">
    <source>
        <dbReference type="ARBA" id="ARBA00023204"/>
    </source>
</evidence>
<keyword evidence="5" id="KW-0067">ATP-binding</keyword>
<dbReference type="CDD" id="cd04488">
    <property type="entry name" value="RecG_wedge_OBF"/>
    <property type="match status" value="1"/>
</dbReference>
<dbReference type="SMART" id="SM00490">
    <property type="entry name" value="HELICc"/>
    <property type="match status" value="1"/>
</dbReference>
<dbReference type="GO" id="GO:0006281">
    <property type="term" value="P:DNA repair"/>
    <property type="evidence" value="ECO:0007669"/>
    <property type="project" value="UniProtKB-KW"/>
</dbReference>
<organism evidence="11 12">
    <name type="scientific">Streptomyces qinzhouensis</name>
    <dbReference type="NCBI Taxonomy" id="2599401"/>
    <lineage>
        <taxon>Bacteria</taxon>
        <taxon>Bacillati</taxon>
        <taxon>Actinomycetota</taxon>
        <taxon>Actinomycetes</taxon>
        <taxon>Kitasatosporales</taxon>
        <taxon>Streptomycetaceae</taxon>
        <taxon>Streptomyces</taxon>
    </lineage>
</organism>
<feature type="domain" description="Helicase ATP-binding" evidence="9">
    <location>
        <begin position="291"/>
        <end position="464"/>
    </location>
</feature>
<keyword evidence="1" id="KW-0547">Nucleotide-binding</keyword>
<accession>A0A5B8INS8</accession>
<dbReference type="Gene3D" id="3.40.50.300">
    <property type="entry name" value="P-loop containing nucleotide triphosphate hydrolases"/>
    <property type="match status" value="2"/>
</dbReference>
<dbReference type="OrthoDB" id="9804325at2"/>
<dbReference type="Pfam" id="PF00271">
    <property type="entry name" value="Helicase_C"/>
    <property type="match status" value="1"/>
</dbReference>
<dbReference type="PROSITE" id="PS51194">
    <property type="entry name" value="HELICASE_CTER"/>
    <property type="match status" value="1"/>
</dbReference>
<evidence type="ECO:0000256" key="4">
    <source>
        <dbReference type="ARBA" id="ARBA00022806"/>
    </source>
</evidence>
<dbReference type="GO" id="GO:0003677">
    <property type="term" value="F:DNA binding"/>
    <property type="evidence" value="ECO:0007669"/>
    <property type="project" value="UniProtKB-KW"/>
</dbReference>
<dbReference type="NCBIfam" id="NF008167">
    <property type="entry name" value="PRK10917.2-1"/>
    <property type="match status" value="1"/>
</dbReference>
<dbReference type="Gene3D" id="2.40.50.140">
    <property type="entry name" value="Nucleic acid-binding proteins"/>
    <property type="match status" value="1"/>
</dbReference>
<evidence type="ECO:0000256" key="6">
    <source>
        <dbReference type="ARBA" id="ARBA00023125"/>
    </source>
</evidence>
<keyword evidence="2" id="KW-0227">DNA damage</keyword>
<dbReference type="GO" id="GO:0003678">
    <property type="term" value="F:DNA helicase activity"/>
    <property type="evidence" value="ECO:0007669"/>
    <property type="project" value="TreeGrafter"/>
</dbReference>
<dbReference type="GO" id="GO:0016787">
    <property type="term" value="F:hydrolase activity"/>
    <property type="evidence" value="ECO:0007669"/>
    <property type="project" value="UniProtKB-KW"/>
</dbReference>
<evidence type="ECO:0000256" key="2">
    <source>
        <dbReference type="ARBA" id="ARBA00022763"/>
    </source>
</evidence>
<evidence type="ECO:0000259" key="10">
    <source>
        <dbReference type="PROSITE" id="PS51194"/>
    </source>
</evidence>
<keyword evidence="12" id="KW-1185">Reference proteome</keyword>
<dbReference type="PANTHER" id="PTHR47964:SF1">
    <property type="entry name" value="ATP-DEPENDENT DNA HELICASE HOMOLOG RECG, CHLOROPLASTIC"/>
    <property type="match status" value="1"/>
</dbReference>
<dbReference type="CDD" id="cd17992">
    <property type="entry name" value="DEXHc_RecG"/>
    <property type="match status" value="1"/>
</dbReference>
<dbReference type="InterPro" id="IPR004365">
    <property type="entry name" value="NA-bd_OB_tRNA"/>
</dbReference>
<evidence type="ECO:0000256" key="1">
    <source>
        <dbReference type="ARBA" id="ARBA00022741"/>
    </source>
</evidence>
<dbReference type="InterPro" id="IPR047112">
    <property type="entry name" value="RecG/Mfd"/>
</dbReference>
<dbReference type="FunFam" id="2.40.50.140:FF:000186">
    <property type="entry name" value="ATP-dependent DNA helicase RecG"/>
    <property type="match status" value="1"/>
</dbReference>
<feature type="region of interest" description="Disordered" evidence="8">
    <location>
        <begin position="512"/>
        <end position="537"/>
    </location>
</feature>
<keyword evidence="3" id="KW-0378">Hydrolase</keyword>
<dbReference type="InterPro" id="IPR001650">
    <property type="entry name" value="Helicase_C-like"/>
</dbReference>
<dbReference type="GO" id="GO:0005524">
    <property type="term" value="F:ATP binding"/>
    <property type="evidence" value="ECO:0007669"/>
    <property type="project" value="UniProtKB-KW"/>
</dbReference>
<evidence type="ECO:0000256" key="5">
    <source>
        <dbReference type="ARBA" id="ARBA00022840"/>
    </source>
</evidence>
<keyword evidence="6" id="KW-0238">DNA-binding</keyword>
<dbReference type="PROSITE" id="PS51192">
    <property type="entry name" value="HELICASE_ATP_BIND_1"/>
    <property type="match status" value="1"/>
</dbReference>
<dbReference type="InterPro" id="IPR014001">
    <property type="entry name" value="Helicase_ATP-bd"/>
</dbReference>
<keyword evidence="7" id="KW-0234">DNA repair</keyword>
<dbReference type="InterPro" id="IPR027417">
    <property type="entry name" value="P-loop_NTPase"/>
</dbReference>
<reference evidence="11 12" key="1">
    <citation type="submission" date="2019-07" db="EMBL/GenBank/DDBJ databases">
        <authorList>
            <person name="Zhu P."/>
        </authorList>
    </citation>
    <scope>NUCLEOTIDE SEQUENCE [LARGE SCALE GENOMIC DNA]</scope>
    <source>
        <strain evidence="11 12">SSL-25</strain>
    </source>
</reference>
<proteinExistence type="predicted"/>
<evidence type="ECO:0000256" key="8">
    <source>
        <dbReference type="SAM" id="MobiDB-lite"/>
    </source>
</evidence>
<dbReference type="RefSeq" id="WP_146482517.1">
    <property type="nucleotide sequence ID" value="NZ_CP042266.1"/>
</dbReference>
<dbReference type="SUPFAM" id="SSF50249">
    <property type="entry name" value="Nucleic acid-binding proteins"/>
    <property type="match status" value="1"/>
</dbReference>
<feature type="domain" description="Helicase C-terminal" evidence="10">
    <location>
        <begin position="487"/>
        <end position="666"/>
    </location>
</feature>
<dbReference type="InterPro" id="IPR011545">
    <property type="entry name" value="DEAD/DEAH_box_helicase_dom"/>
</dbReference>